<comment type="similarity">
    <text evidence="1">Belongs to the metallo-dependent hydrolases superfamily. NagA family.</text>
</comment>
<dbReference type="SUPFAM" id="SSF51338">
    <property type="entry name" value="Composite domain of metallo-dependent hydrolases"/>
    <property type="match status" value="1"/>
</dbReference>
<evidence type="ECO:0000256" key="9">
    <source>
        <dbReference type="PIRSR" id="PIRSR038994-2"/>
    </source>
</evidence>
<feature type="domain" description="Amidohydrolase-related" evidence="11">
    <location>
        <begin position="74"/>
        <end position="420"/>
    </location>
</feature>
<dbReference type="Pfam" id="PF01979">
    <property type="entry name" value="Amidohydro_1"/>
    <property type="match status" value="1"/>
</dbReference>
<comment type="catalytic activity">
    <reaction evidence="7">
        <text>N-acetyl-D-glucosamine 6-phosphate + H2O = D-glucosamine 6-phosphate + acetate</text>
        <dbReference type="Rhea" id="RHEA:22936"/>
        <dbReference type="ChEBI" id="CHEBI:15377"/>
        <dbReference type="ChEBI" id="CHEBI:30089"/>
        <dbReference type="ChEBI" id="CHEBI:57513"/>
        <dbReference type="ChEBI" id="CHEBI:58725"/>
        <dbReference type="EC" id="3.5.1.25"/>
    </reaction>
</comment>
<dbReference type="GO" id="GO:0046872">
    <property type="term" value="F:metal ion binding"/>
    <property type="evidence" value="ECO:0007669"/>
    <property type="project" value="UniProtKB-KW"/>
</dbReference>
<evidence type="ECO:0000256" key="4">
    <source>
        <dbReference type="ARBA" id="ARBA00022723"/>
    </source>
</evidence>
<dbReference type="GO" id="GO:0008448">
    <property type="term" value="F:N-acetylglucosamine-6-phosphate deacetylase activity"/>
    <property type="evidence" value="ECO:0007669"/>
    <property type="project" value="UniProtKB-EC"/>
</dbReference>
<dbReference type="Gene3D" id="2.30.40.10">
    <property type="entry name" value="Urease, subunit C, domain 1"/>
    <property type="match status" value="1"/>
</dbReference>
<dbReference type="SUPFAM" id="SSF51556">
    <property type="entry name" value="Metallo-dependent hydrolases"/>
    <property type="match status" value="1"/>
</dbReference>
<dbReference type="EMBL" id="JQFK01000020">
    <property type="protein sequence ID" value="KGK38394.1"/>
    <property type="molecule type" value="Genomic_DNA"/>
</dbReference>
<evidence type="ECO:0000256" key="1">
    <source>
        <dbReference type="ARBA" id="ARBA00010716"/>
    </source>
</evidence>
<evidence type="ECO:0000256" key="5">
    <source>
        <dbReference type="ARBA" id="ARBA00022801"/>
    </source>
</evidence>
<name>A0A099P2D0_PICKU</name>
<feature type="binding site" evidence="9">
    <location>
        <position position="172"/>
    </location>
    <ligand>
        <name>substrate</name>
    </ligand>
</feature>
<feature type="binding site" evidence="9">
    <location>
        <position position="294"/>
    </location>
    <ligand>
        <name>substrate</name>
    </ligand>
</feature>
<dbReference type="HOGENOM" id="CLU_032482_0_2_1"/>
<evidence type="ECO:0000256" key="2">
    <source>
        <dbReference type="ARBA" id="ARBA00011899"/>
    </source>
</evidence>
<dbReference type="InterPro" id="IPR003764">
    <property type="entry name" value="GlcNAc_6-P_deAcase"/>
</dbReference>
<protein>
    <recommendedName>
        <fullName evidence="3">N-acetylglucosamine-6-phosphate deacetylase</fullName>
        <ecNumber evidence="2">3.5.1.25</ecNumber>
    </recommendedName>
</protein>
<dbReference type="InterPro" id="IPR006680">
    <property type="entry name" value="Amidohydro-rel"/>
</dbReference>
<comment type="caution">
    <text evidence="12">The sequence shown here is derived from an EMBL/GenBank/DDBJ whole genome shotgun (WGS) entry which is preliminary data.</text>
</comment>
<dbReference type="InterPro" id="IPR032466">
    <property type="entry name" value="Metal_Hydrolase"/>
</dbReference>
<dbReference type="Gene3D" id="3.20.20.140">
    <property type="entry name" value="Metal-dependent hydrolases"/>
    <property type="match status" value="1"/>
</dbReference>
<feature type="active site" description="Proton donor/acceptor" evidence="8">
    <location>
        <position position="316"/>
    </location>
</feature>
<evidence type="ECO:0000256" key="7">
    <source>
        <dbReference type="ARBA" id="ARBA00047647"/>
    </source>
</evidence>
<proteinExistence type="inferred from homology"/>
<feature type="binding site" evidence="10">
    <location>
        <position position="161"/>
    </location>
    <ligand>
        <name>Zn(2+)</name>
        <dbReference type="ChEBI" id="CHEBI:29105"/>
    </ligand>
</feature>
<dbReference type="AlphaFoldDB" id="A0A099P2D0"/>
<evidence type="ECO:0000313" key="12">
    <source>
        <dbReference type="EMBL" id="KGK38394.1"/>
    </source>
</evidence>
<feature type="binding site" evidence="10">
    <location>
        <position position="252"/>
    </location>
    <ligand>
        <name>Zn(2+)</name>
        <dbReference type="ChEBI" id="CHEBI:29105"/>
    </ligand>
</feature>
<evidence type="ECO:0000256" key="6">
    <source>
        <dbReference type="ARBA" id="ARBA00023277"/>
    </source>
</evidence>
<feature type="binding site" evidence="9">
    <location>
        <begin position="255"/>
        <end position="256"/>
    </location>
    <ligand>
        <name>substrate</name>
    </ligand>
</feature>
<dbReference type="PANTHER" id="PTHR11113:SF14">
    <property type="entry name" value="N-ACETYLGLUCOSAMINE-6-PHOSPHATE DEACETYLASE"/>
    <property type="match status" value="1"/>
</dbReference>
<sequence length="432" mass="46731">MGIRATPYSIPKYKYSQSSKQVYMLFFPEQLTPKAVIHLVRILYVDTVSGVIIETPLIPVHASEVQVIDLQGGILSPGFIDIQINGCFGFDYSSAFNDKQDKQSFLKAYNESMGQLLEYGVTSICPTVTSSQQHVYHDVIPILGLKTRSSNKADSLGVHLEGPFISPIKKGCHPPEAITDMKHGYISLQERYGQGFEQYAAIVTAAPEVQGCSEIIPQLTTNSPTVFSIGHTMADFDLALSAVHSGATMITHLYNAMPAHTARDVGVLGLISATKDTLPSDKIPFYGIIADGVHVHPSAVRAAYMANPSKTILVTDALYLIGLEDGHYQRGNQSVQKKGSLLLLQGTDTIAGSATHLIDCVHNLIKWTGIPLAEALATITNNPATSLNIAHRKGFLRPGCDADLNILSADGTLKEVYKLGQKIHGFKSKAAN</sequence>
<dbReference type="PIRSF" id="PIRSF038994">
    <property type="entry name" value="NagA"/>
    <property type="match status" value="1"/>
</dbReference>
<evidence type="ECO:0000313" key="13">
    <source>
        <dbReference type="Proteomes" id="UP000029867"/>
    </source>
</evidence>
<dbReference type="NCBIfam" id="TIGR00221">
    <property type="entry name" value="nagA"/>
    <property type="match status" value="1"/>
</dbReference>
<feature type="binding site" evidence="9">
    <location>
        <position position="263"/>
    </location>
    <ligand>
        <name>substrate</name>
    </ligand>
</feature>
<comment type="cofactor">
    <cofactor evidence="10">
        <name>a divalent metal cation</name>
        <dbReference type="ChEBI" id="CHEBI:60240"/>
    </cofactor>
    <text evidence="10">Binds 1 divalent metal cation per subunit.</text>
</comment>
<accession>A0A099P2D0</accession>
<gene>
    <name evidence="12" type="ORF">JL09_g2455</name>
</gene>
<evidence type="ECO:0000259" key="11">
    <source>
        <dbReference type="Pfam" id="PF01979"/>
    </source>
</evidence>
<dbReference type="eggNOG" id="KOG3892">
    <property type="taxonomic scope" value="Eukaryota"/>
</dbReference>
<dbReference type="InterPro" id="IPR011059">
    <property type="entry name" value="Metal-dep_hydrolase_composite"/>
</dbReference>
<keyword evidence="4 10" id="KW-0479">Metal-binding</keyword>
<keyword evidence="5" id="KW-0378">Hydrolase</keyword>
<organism evidence="12 13">
    <name type="scientific">Pichia kudriavzevii</name>
    <name type="common">Yeast</name>
    <name type="synonym">Issatchenkia orientalis</name>
    <dbReference type="NCBI Taxonomy" id="4909"/>
    <lineage>
        <taxon>Eukaryota</taxon>
        <taxon>Fungi</taxon>
        <taxon>Dikarya</taxon>
        <taxon>Ascomycota</taxon>
        <taxon>Saccharomycotina</taxon>
        <taxon>Pichiomycetes</taxon>
        <taxon>Pichiales</taxon>
        <taxon>Pichiaceae</taxon>
        <taxon>Pichia</taxon>
    </lineage>
</organism>
<feature type="binding site" evidence="9">
    <location>
        <begin position="350"/>
        <end position="352"/>
    </location>
    <ligand>
        <name>substrate</name>
    </ligand>
</feature>
<evidence type="ECO:0000256" key="8">
    <source>
        <dbReference type="PIRSR" id="PIRSR038994-1"/>
    </source>
</evidence>
<dbReference type="Proteomes" id="UP000029867">
    <property type="component" value="Unassembled WGS sequence"/>
</dbReference>
<dbReference type="EC" id="3.5.1.25" evidence="2"/>
<dbReference type="GO" id="GO:0006046">
    <property type="term" value="P:N-acetylglucosamine catabolic process"/>
    <property type="evidence" value="ECO:0007669"/>
    <property type="project" value="TreeGrafter"/>
</dbReference>
<keyword evidence="6" id="KW-0119">Carbohydrate metabolism</keyword>
<evidence type="ECO:0000256" key="10">
    <source>
        <dbReference type="PIRSR" id="PIRSR038994-3"/>
    </source>
</evidence>
<dbReference type="VEuPathDB" id="FungiDB:C5L36_0D03055"/>
<feature type="binding site" evidence="10">
    <location>
        <position position="231"/>
    </location>
    <ligand>
        <name>Zn(2+)</name>
        <dbReference type="ChEBI" id="CHEBI:29105"/>
    </ligand>
</feature>
<evidence type="ECO:0000256" key="3">
    <source>
        <dbReference type="ARBA" id="ARBA00018029"/>
    </source>
</evidence>
<reference evidence="13" key="1">
    <citation type="journal article" date="2014" name="Microb. Cell Fact.">
        <title>Exploiting Issatchenkia orientalis SD108 for succinic acid production.</title>
        <authorList>
            <person name="Xiao H."/>
            <person name="Shao Z."/>
            <person name="Jiang Y."/>
            <person name="Dole S."/>
            <person name="Zhao H."/>
        </authorList>
    </citation>
    <scope>NUCLEOTIDE SEQUENCE [LARGE SCALE GENOMIC DNA]</scope>
    <source>
        <strain evidence="13">SD108</strain>
    </source>
</reference>
<dbReference type="PANTHER" id="PTHR11113">
    <property type="entry name" value="N-ACETYLGLUCOSAMINE-6-PHOSPHATE DEACETYLASE"/>
    <property type="match status" value="1"/>
</dbReference>